<keyword evidence="2" id="KW-1133">Transmembrane helix</keyword>
<feature type="domain" description="Leucine-binding protein" evidence="3">
    <location>
        <begin position="296"/>
        <end position="644"/>
    </location>
</feature>
<keyword evidence="2" id="KW-0812">Transmembrane</keyword>
<dbReference type="Pfam" id="PF13458">
    <property type="entry name" value="Peripla_BP_6"/>
    <property type="match status" value="1"/>
</dbReference>
<evidence type="ECO:0000259" key="3">
    <source>
        <dbReference type="Pfam" id="PF13458"/>
    </source>
</evidence>
<dbReference type="CDD" id="cd06342">
    <property type="entry name" value="PBP1_ABC_LIVBP-like"/>
    <property type="match status" value="1"/>
</dbReference>
<feature type="transmembrane region" description="Helical" evidence="2">
    <location>
        <begin position="12"/>
        <end position="31"/>
    </location>
</feature>
<name>A0A6J6UWX7_9ZZZZ</name>
<dbReference type="PANTHER" id="PTHR30483:SF6">
    <property type="entry name" value="PERIPLASMIC BINDING PROTEIN OF ABC TRANSPORTER FOR NATURAL AMINO ACIDS"/>
    <property type="match status" value="1"/>
</dbReference>
<organism evidence="4">
    <name type="scientific">freshwater metagenome</name>
    <dbReference type="NCBI Taxonomy" id="449393"/>
    <lineage>
        <taxon>unclassified sequences</taxon>
        <taxon>metagenomes</taxon>
        <taxon>ecological metagenomes</taxon>
    </lineage>
</organism>
<dbReference type="InterPro" id="IPR051010">
    <property type="entry name" value="BCAA_transport"/>
</dbReference>
<sequence>MRWLSSINSVWLLLLMGSFAVGAAVIAALLIRRLNIDKAAPIAAAYMTALGSLFAIFTGFLINSEYGTLRETQRLVGSEVAAASQLAFNTQGLSAPQVELVIDDLDAYLRRVDESEWRVLGAGGGTEVSAFNELKQLEGRVRQVGLQPETPTLAADAMQQAVDQLAAIRRQRVAISAESLPLALFGISALAGIALIFNAMVVALRSGHKYSLIAWGIVAVVALDLAAILAIGAPFRGAFQADRVPIRDLVTELEAGRYQSWVDDPRPQRTCTTRQDATERPDDCLFIGNGESLTLGVLAWLGDESGGLGQDSLDGVNLAIDYLDGQFDQVPGDLLGHRVSLAVDNEGCSAEGGLSGAKRLLAEQRLLGVVGTTCSSAALDAADVTLSDKSVLLVSSSNTAPSLTDPDRHQRFYFRTAPNDVVQGAVVADYTRQILSADTAATVSDGSAYSDSLTNVFRQRFAQQGGQAKAQLSAAGGAGVVDPEGGPAMLTPAQIADQLEADPPSAVFMALFEPTCHEVVMQIRSRPSLKDLSIQTSDACQSSEFLAAAGEAGNGVLASGPDLSDIKNNTFYSQQFLPALQRSTGRAPTSVFHASAYDATNLLFGALRRAATRVPGGSLVVDRADLRAAMLDVEAYPGLSGSLTCDPGGDCSQISRIAIYRAPDWPSAAGSQAVPVYSAARSLAEVKLGE</sequence>
<feature type="transmembrane region" description="Helical" evidence="2">
    <location>
        <begin position="182"/>
        <end position="205"/>
    </location>
</feature>
<reference evidence="4" key="1">
    <citation type="submission" date="2020-05" db="EMBL/GenBank/DDBJ databases">
        <authorList>
            <person name="Chiriac C."/>
            <person name="Salcher M."/>
            <person name="Ghai R."/>
            <person name="Kavagutti S V."/>
        </authorList>
    </citation>
    <scope>NUCLEOTIDE SEQUENCE</scope>
</reference>
<keyword evidence="1" id="KW-0732">Signal</keyword>
<proteinExistence type="predicted"/>
<dbReference type="AlphaFoldDB" id="A0A6J6UWX7"/>
<dbReference type="InterPro" id="IPR028081">
    <property type="entry name" value="Leu-bd"/>
</dbReference>
<evidence type="ECO:0000313" key="4">
    <source>
        <dbReference type="EMBL" id="CAB4763976.1"/>
    </source>
</evidence>
<dbReference type="Pfam" id="PF14023">
    <property type="entry name" value="Bestrophin-like"/>
    <property type="match status" value="1"/>
</dbReference>
<dbReference type="InterPro" id="IPR025333">
    <property type="entry name" value="DUF4239"/>
</dbReference>
<dbReference type="SUPFAM" id="SSF53822">
    <property type="entry name" value="Periplasmic binding protein-like I"/>
    <property type="match status" value="1"/>
</dbReference>
<feature type="transmembrane region" description="Helical" evidence="2">
    <location>
        <begin position="212"/>
        <end position="235"/>
    </location>
</feature>
<dbReference type="PANTHER" id="PTHR30483">
    <property type="entry name" value="LEUCINE-SPECIFIC-BINDING PROTEIN"/>
    <property type="match status" value="1"/>
</dbReference>
<dbReference type="EMBL" id="CAEZYU010000196">
    <property type="protein sequence ID" value="CAB4763976.1"/>
    <property type="molecule type" value="Genomic_DNA"/>
</dbReference>
<dbReference type="Gene3D" id="3.40.50.2300">
    <property type="match status" value="2"/>
</dbReference>
<gene>
    <name evidence="4" type="ORF">UFOPK2766_02401</name>
</gene>
<keyword evidence="2" id="KW-0472">Membrane</keyword>
<dbReference type="InterPro" id="IPR028082">
    <property type="entry name" value="Peripla_BP_I"/>
</dbReference>
<evidence type="ECO:0000256" key="1">
    <source>
        <dbReference type="ARBA" id="ARBA00022729"/>
    </source>
</evidence>
<protein>
    <submittedName>
        <fullName evidence="4">Unannotated protein</fullName>
    </submittedName>
</protein>
<feature type="transmembrane region" description="Helical" evidence="2">
    <location>
        <begin position="43"/>
        <end position="62"/>
    </location>
</feature>
<evidence type="ECO:0000256" key="2">
    <source>
        <dbReference type="SAM" id="Phobius"/>
    </source>
</evidence>
<accession>A0A6J6UWX7</accession>